<dbReference type="GO" id="GO:0030677">
    <property type="term" value="C:ribonuclease P complex"/>
    <property type="evidence" value="ECO:0007669"/>
    <property type="project" value="TreeGrafter"/>
</dbReference>
<organism evidence="8 9">
    <name type="scientific">Rhodoblastus sphagnicola</name>
    <dbReference type="NCBI Taxonomy" id="333368"/>
    <lineage>
        <taxon>Bacteria</taxon>
        <taxon>Pseudomonadati</taxon>
        <taxon>Pseudomonadota</taxon>
        <taxon>Alphaproteobacteria</taxon>
        <taxon>Hyphomicrobiales</taxon>
        <taxon>Rhodoblastaceae</taxon>
        <taxon>Rhodoblastus</taxon>
    </lineage>
</organism>
<dbReference type="Gene3D" id="3.30.230.10">
    <property type="match status" value="1"/>
</dbReference>
<keyword evidence="5 6" id="KW-0694">RNA-binding</keyword>
<evidence type="ECO:0000256" key="2">
    <source>
        <dbReference type="ARBA" id="ARBA00022722"/>
    </source>
</evidence>
<keyword evidence="1 6" id="KW-0819">tRNA processing</keyword>
<accession>A0A2S6NBR3</accession>
<evidence type="ECO:0000256" key="5">
    <source>
        <dbReference type="ARBA" id="ARBA00022884"/>
    </source>
</evidence>
<dbReference type="EC" id="3.1.26.5" evidence="6 7"/>
<comment type="function">
    <text evidence="6">RNaseP catalyzes the removal of the 5'-leader sequence from pre-tRNA to produce the mature 5'-terminus. It can also cleave other RNA substrates such as 4.5S RNA. The protein component plays an auxiliary but essential role in vivo by binding to the 5'-leader sequence and broadening the substrate specificity of the ribozyme.</text>
</comment>
<dbReference type="Proteomes" id="UP000239089">
    <property type="component" value="Unassembled WGS sequence"/>
</dbReference>
<evidence type="ECO:0000256" key="7">
    <source>
        <dbReference type="NCBIfam" id="TIGR00188"/>
    </source>
</evidence>
<dbReference type="OrthoDB" id="9810867at2"/>
<dbReference type="PANTHER" id="PTHR33992:SF1">
    <property type="entry name" value="RIBONUCLEASE P PROTEIN COMPONENT"/>
    <property type="match status" value="1"/>
</dbReference>
<keyword evidence="3 6" id="KW-0255">Endonuclease</keyword>
<evidence type="ECO:0000313" key="8">
    <source>
        <dbReference type="EMBL" id="PPQ32053.1"/>
    </source>
</evidence>
<name>A0A2S6NBR3_9HYPH</name>
<dbReference type="GO" id="GO:0001682">
    <property type="term" value="P:tRNA 5'-leader removal"/>
    <property type="evidence" value="ECO:0007669"/>
    <property type="project" value="UniProtKB-UniRule"/>
</dbReference>
<comment type="catalytic activity">
    <reaction evidence="6">
        <text>Endonucleolytic cleavage of RNA, removing 5'-extranucleotides from tRNA precursor.</text>
        <dbReference type="EC" id="3.1.26.5"/>
    </reaction>
</comment>
<dbReference type="GO" id="GO:0042781">
    <property type="term" value="F:3'-tRNA processing endoribonuclease activity"/>
    <property type="evidence" value="ECO:0007669"/>
    <property type="project" value="TreeGrafter"/>
</dbReference>
<dbReference type="GO" id="GO:0004526">
    <property type="term" value="F:ribonuclease P activity"/>
    <property type="evidence" value="ECO:0007669"/>
    <property type="project" value="UniProtKB-UniRule"/>
</dbReference>
<keyword evidence="9" id="KW-1185">Reference proteome</keyword>
<proteinExistence type="inferred from homology"/>
<dbReference type="EMBL" id="NHSJ01000045">
    <property type="protein sequence ID" value="PPQ32053.1"/>
    <property type="molecule type" value="Genomic_DNA"/>
</dbReference>
<dbReference type="GO" id="GO:0000049">
    <property type="term" value="F:tRNA binding"/>
    <property type="evidence" value="ECO:0007669"/>
    <property type="project" value="UniProtKB-UniRule"/>
</dbReference>
<comment type="caution">
    <text evidence="8">The sequence shown here is derived from an EMBL/GenBank/DDBJ whole genome shotgun (WGS) entry which is preliminary data.</text>
</comment>
<dbReference type="InterPro" id="IPR014721">
    <property type="entry name" value="Ribsml_uS5_D2-typ_fold_subgr"/>
</dbReference>
<comment type="similarity">
    <text evidence="6">Belongs to the RnpA family.</text>
</comment>
<sequence>MSSRRPSVQAGGDAIALSRPERMKKRADFLAAAKGRRQHRRGFLLQVRARGEDEGVGPAPRFGFTVTKKTGNSVIRNRIRRRLREIVRLHAIDGARAGMDYVLVGRIEALTTGFEDLRGEFLSALQKIHSAERKSDR</sequence>
<comment type="subunit">
    <text evidence="6">Consists of a catalytic RNA component (M1 or rnpB) and a protein subunit.</text>
</comment>
<reference evidence="8 9" key="1">
    <citation type="journal article" date="2018" name="Arch. Microbiol.">
        <title>New insights into the metabolic potential of the phototrophic purple bacterium Rhodopila globiformis DSM 161(T) from its draft genome sequence and evidence for a vanadium-dependent nitrogenase.</title>
        <authorList>
            <person name="Imhoff J.F."/>
            <person name="Rahn T."/>
            <person name="Kunzel S."/>
            <person name="Neulinger S.C."/>
        </authorList>
    </citation>
    <scope>NUCLEOTIDE SEQUENCE [LARGE SCALE GENOMIC DNA]</scope>
    <source>
        <strain evidence="8 9">DSM 16996</strain>
    </source>
</reference>
<dbReference type="PANTHER" id="PTHR33992">
    <property type="entry name" value="RIBONUCLEASE P PROTEIN COMPONENT"/>
    <property type="match status" value="1"/>
</dbReference>
<evidence type="ECO:0000256" key="4">
    <source>
        <dbReference type="ARBA" id="ARBA00022801"/>
    </source>
</evidence>
<dbReference type="AlphaFoldDB" id="A0A2S6NBR3"/>
<dbReference type="NCBIfam" id="TIGR00188">
    <property type="entry name" value="rnpA"/>
    <property type="match status" value="1"/>
</dbReference>
<keyword evidence="4 6" id="KW-0378">Hydrolase</keyword>
<protein>
    <recommendedName>
        <fullName evidence="6 7">Ribonuclease P protein component</fullName>
        <shortName evidence="6">RNase P protein</shortName>
        <shortName evidence="6">RNaseP protein</shortName>
        <ecNumber evidence="6 7">3.1.26.5</ecNumber>
    </recommendedName>
    <alternativeName>
        <fullName evidence="6">Protein C5</fullName>
    </alternativeName>
</protein>
<keyword evidence="2 6" id="KW-0540">Nuclease</keyword>
<dbReference type="Pfam" id="PF00825">
    <property type="entry name" value="Ribonuclease_P"/>
    <property type="match status" value="1"/>
</dbReference>
<dbReference type="SUPFAM" id="SSF54211">
    <property type="entry name" value="Ribosomal protein S5 domain 2-like"/>
    <property type="match status" value="1"/>
</dbReference>
<dbReference type="InterPro" id="IPR000100">
    <property type="entry name" value="RNase_P"/>
</dbReference>
<evidence type="ECO:0000256" key="3">
    <source>
        <dbReference type="ARBA" id="ARBA00022759"/>
    </source>
</evidence>
<evidence type="ECO:0000313" key="9">
    <source>
        <dbReference type="Proteomes" id="UP000239089"/>
    </source>
</evidence>
<dbReference type="InterPro" id="IPR020568">
    <property type="entry name" value="Ribosomal_Su5_D2-typ_SF"/>
</dbReference>
<evidence type="ECO:0000256" key="1">
    <source>
        <dbReference type="ARBA" id="ARBA00022694"/>
    </source>
</evidence>
<gene>
    <name evidence="6" type="primary">rnpA</name>
    <name evidence="8" type="ORF">CCR94_07515</name>
</gene>
<dbReference type="HAMAP" id="MF_00227">
    <property type="entry name" value="RNase_P"/>
    <property type="match status" value="1"/>
</dbReference>
<evidence type="ECO:0000256" key="6">
    <source>
        <dbReference type="HAMAP-Rule" id="MF_00227"/>
    </source>
</evidence>